<proteinExistence type="predicted"/>
<dbReference type="Proteomes" id="UP000265618">
    <property type="component" value="Unassembled WGS sequence"/>
</dbReference>
<reference evidence="2 3" key="1">
    <citation type="journal article" date="2018" name="PLoS ONE">
        <title>The draft genome of Kipferlia bialata reveals reductive genome evolution in fornicate parasites.</title>
        <authorList>
            <person name="Tanifuji G."/>
            <person name="Takabayashi S."/>
            <person name="Kume K."/>
            <person name="Takagi M."/>
            <person name="Nakayama T."/>
            <person name="Kamikawa R."/>
            <person name="Inagaki Y."/>
            <person name="Hashimoto T."/>
        </authorList>
    </citation>
    <scope>NUCLEOTIDE SEQUENCE [LARGE SCALE GENOMIC DNA]</scope>
    <source>
        <strain evidence="2">NY0173</strain>
    </source>
</reference>
<name>A0A391NTI3_9EUKA</name>
<comment type="caution">
    <text evidence="2">The sequence shown here is derived from an EMBL/GenBank/DDBJ whole genome shotgun (WGS) entry which is preliminary data.</text>
</comment>
<keyword evidence="1" id="KW-0472">Membrane</keyword>
<accession>A0A391NTI3</accession>
<dbReference type="EMBL" id="BDIP01007172">
    <property type="protein sequence ID" value="GCA64417.1"/>
    <property type="molecule type" value="Genomic_DNA"/>
</dbReference>
<sequence length="247" mass="27439">MKTCTWLSRVFAFITAVMCMVLVWAWHAEVPTGSIPSVEQDQTVDLPPDLYDYRYCEMLAAFRRGLNVYVSIHSTLGLNECPSDLWDDIDTGALAEEVEAAMMISNGPRFWVVNGVEGEEGEEQRVVEFGGLQMAEVGSIEMKLWEADVDAYEEKVIDRTCVFVFYAGATVYDITSPSGTVYRMLSYSHLVDRGLSATDLATLGDDLDLPVGWTYGVSVLTEECRVGGGLSEAVTIQDTYLNTYQEI</sequence>
<dbReference type="OrthoDB" id="167158at2759"/>
<protein>
    <submittedName>
        <fullName evidence="2">Uncharacterized protein</fullName>
    </submittedName>
</protein>
<dbReference type="AlphaFoldDB" id="A0A391NTI3"/>
<feature type="transmembrane region" description="Helical" evidence="1">
    <location>
        <begin position="7"/>
        <end position="27"/>
    </location>
</feature>
<evidence type="ECO:0000313" key="2">
    <source>
        <dbReference type="EMBL" id="GCA64417.1"/>
    </source>
</evidence>
<evidence type="ECO:0000313" key="3">
    <source>
        <dbReference type="Proteomes" id="UP000265618"/>
    </source>
</evidence>
<keyword evidence="1" id="KW-1133">Transmembrane helix</keyword>
<gene>
    <name evidence="2" type="ORF">KIPB_014212</name>
</gene>
<organism evidence="2 3">
    <name type="scientific">Kipferlia bialata</name>
    <dbReference type="NCBI Taxonomy" id="797122"/>
    <lineage>
        <taxon>Eukaryota</taxon>
        <taxon>Metamonada</taxon>
        <taxon>Carpediemonas-like organisms</taxon>
        <taxon>Kipferlia</taxon>
    </lineage>
</organism>
<evidence type="ECO:0000256" key="1">
    <source>
        <dbReference type="SAM" id="Phobius"/>
    </source>
</evidence>
<keyword evidence="3" id="KW-1185">Reference proteome</keyword>
<keyword evidence="1" id="KW-0812">Transmembrane</keyword>